<dbReference type="SUPFAM" id="SSF103473">
    <property type="entry name" value="MFS general substrate transporter"/>
    <property type="match status" value="1"/>
</dbReference>
<reference evidence="7 8" key="1">
    <citation type="submission" date="2014-04" db="EMBL/GenBank/DDBJ databases">
        <authorList>
            <consortium name="DOE Joint Genome Institute"/>
            <person name="Kuo A."/>
            <person name="Gay G."/>
            <person name="Dore J."/>
            <person name="Kohler A."/>
            <person name="Nagy L.G."/>
            <person name="Floudas D."/>
            <person name="Copeland A."/>
            <person name="Barry K.W."/>
            <person name="Cichocki N."/>
            <person name="Veneault-Fourrey C."/>
            <person name="LaButti K."/>
            <person name="Lindquist E.A."/>
            <person name="Lipzen A."/>
            <person name="Lundell T."/>
            <person name="Morin E."/>
            <person name="Murat C."/>
            <person name="Sun H."/>
            <person name="Tunlid A."/>
            <person name="Henrissat B."/>
            <person name="Grigoriev I.V."/>
            <person name="Hibbett D.S."/>
            <person name="Martin F."/>
            <person name="Nordberg H.P."/>
            <person name="Cantor M.N."/>
            <person name="Hua S.X."/>
        </authorList>
    </citation>
    <scope>NUCLEOTIDE SEQUENCE [LARGE SCALE GENOMIC DNA]</scope>
    <source>
        <strain evidence="8">h7</strain>
    </source>
</reference>
<protein>
    <recommendedName>
        <fullName evidence="6">Major facilitator superfamily (MFS) profile domain-containing protein</fullName>
    </recommendedName>
</protein>
<name>A0A0C3C4F5_HEBCY</name>
<feature type="transmembrane region" description="Helical" evidence="5">
    <location>
        <begin position="200"/>
        <end position="219"/>
    </location>
</feature>
<dbReference type="Proteomes" id="UP000053424">
    <property type="component" value="Unassembled WGS sequence"/>
</dbReference>
<dbReference type="PANTHER" id="PTHR23510:SF64">
    <property type="entry name" value="INNER MEMBRANE TRANSPORT PROTEIN YAJR"/>
    <property type="match status" value="1"/>
</dbReference>
<dbReference type="GO" id="GO:0022857">
    <property type="term" value="F:transmembrane transporter activity"/>
    <property type="evidence" value="ECO:0007669"/>
    <property type="project" value="InterPro"/>
</dbReference>
<dbReference type="InterPro" id="IPR036259">
    <property type="entry name" value="MFS_trans_sf"/>
</dbReference>
<feature type="domain" description="Major facilitator superfamily (MFS) profile" evidence="6">
    <location>
        <begin position="73"/>
        <end position="483"/>
    </location>
</feature>
<dbReference type="PANTHER" id="PTHR23510">
    <property type="entry name" value="INNER MEMBRANE TRANSPORT PROTEIN YAJR"/>
    <property type="match status" value="1"/>
</dbReference>
<evidence type="ECO:0000256" key="5">
    <source>
        <dbReference type="SAM" id="Phobius"/>
    </source>
</evidence>
<dbReference type="GO" id="GO:0016020">
    <property type="term" value="C:membrane"/>
    <property type="evidence" value="ECO:0007669"/>
    <property type="project" value="UniProtKB-SubCell"/>
</dbReference>
<evidence type="ECO:0000256" key="4">
    <source>
        <dbReference type="ARBA" id="ARBA00023136"/>
    </source>
</evidence>
<dbReference type="OrthoDB" id="2015447at2759"/>
<keyword evidence="2 5" id="KW-0812">Transmembrane</keyword>
<feature type="transmembrane region" description="Helical" evidence="5">
    <location>
        <begin position="338"/>
        <end position="356"/>
    </location>
</feature>
<keyword evidence="8" id="KW-1185">Reference proteome</keyword>
<evidence type="ECO:0000259" key="6">
    <source>
        <dbReference type="PROSITE" id="PS50850"/>
    </source>
</evidence>
<feature type="transmembrane region" description="Helical" evidence="5">
    <location>
        <begin position="239"/>
        <end position="257"/>
    </location>
</feature>
<dbReference type="AlphaFoldDB" id="A0A0C3C4F5"/>
<organism evidence="7 8">
    <name type="scientific">Hebeloma cylindrosporum</name>
    <dbReference type="NCBI Taxonomy" id="76867"/>
    <lineage>
        <taxon>Eukaryota</taxon>
        <taxon>Fungi</taxon>
        <taxon>Dikarya</taxon>
        <taxon>Basidiomycota</taxon>
        <taxon>Agaricomycotina</taxon>
        <taxon>Agaricomycetes</taxon>
        <taxon>Agaricomycetidae</taxon>
        <taxon>Agaricales</taxon>
        <taxon>Agaricineae</taxon>
        <taxon>Hymenogastraceae</taxon>
        <taxon>Hebeloma</taxon>
    </lineage>
</organism>
<dbReference type="InterPro" id="IPR020846">
    <property type="entry name" value="MFS_dom"/>
</dbReference>
<dbReference type="Gene3D" id="1.20.1250.20">
    <property type="entry name" value="MFS general substrate transporter like domains"/>
    <property type="match status" value="1"/>
</dbReference>
<reference evidence="8" key="2">
    <citation type="submission" date="2015-01" db="EMBL/GenBank/DDBJ databases">
        <title>Evolutionary Origins and Diversification of the Mycorrhizal Mutualists.</title>
        <authorList>
            <consortium name="DOE Joint Genome Institute"/>
            <consortium name="Mycorrhizal Genomics Consortium"/>
            <person name="Kohler A."/>
            <person name="Kuo A."/>
            <person name="Nagy L.G."/>
            <person name="Floudas D."/>
            <person name="Copeland A."/>
            <person name="Barry K.W."/>
            <person name="Cichocki N."/>
            <person name="Veneault-Fourrey C."/>
            <person name="LaButti K."/>
            <person name="Lindquist E.A."/>
            <person name="Lipzen A."/>
            <person name="Lundell T."/>
            <person name="Morin E."/>
            <person name="Murat C."/>
            <person name="Riley R."/>
            <person name="Ohm R."/>
            <person name="Sun H."/>
            <person name="Tunlid A."/>
            <person name="Henrissat B."/>
            <person name="Grigoriev I.V."/>
            <person name="Hibbett D.S."/>
            <person name="Martin F."/>
        </authorList>
    </citation>
    <scope>NUCLEOTIDE SEQUENCE [LARGE SCALE GENOMIC DNA]</scope>
    <source>
        <strain evidence="8">h7</strain>
    </source>
</reference>
<dbReference type="InterPro" id="IPR011701">
    <property type="entry name" value="MFS"/>
</dbReference>
<evidence type="ECO:0000313" key="7">
    <source>
        <dbReference type="EMBL" id="KIM39119.1"/>
    </source>
</evidence>
<keyword evidence="3 5" id="KW-1133">Transmembrane helix</keyword>
<dbReference type="InterPro" id="IPR051068">
    <property type="entry name" value="MFS_Domain-Containing_Protein"/>
</dbReference>
<evidence type="ECO:0000313" key="8">
    <source>
        <dbReference type="Proteomes" id="UP000053424"/>
    </source>
</evidence>
<feature type="transmembrane region" description="Helical" evidence="5">
    <location>
        <begin position="393"/>
        <end position="418"/>
    </location>
</feature>
<evidence type="ECO:0000256" key="3">
    <source>
        <dbReference type="ARBA" id="ARBA00022989"/>
    </source>
</evidence>
<dbReference type="EMBL" id="KN831787">
    <property type="protein sequence ID" value="KIM39119.1"/>
    <property type="molecule type" value="Genomic_DNA"/>
</dbReference>
<feature type="transmembrane region" description="Helical" evidence="5">
    <location>
        <begin position="161"/>
        <end position="179"/>
    </location>
</feature>
<feature type="transmembrane region" description="Helical" evidence="5">
    <location>
        <begin position="107"/>
        <end position="127"/>
    </location>
</feature>
<gene>
    <name evidence="7" type="ORF">M413DRAFT_75216</name>
</gene>
<dbReference type="Pfam" id="PF07690">
    <property type="entry name" value="MFS_1"/>
    <property type="match status" value="1"/>
</dbReference>
<comment type="subcellular location">
    <subcellularLocation>
        <location evidence="1">Membrane</location>
        <topology evidence="1">Multi-pass membrane protein</topology>
    </subcellularLocation>
</comment>
<dbReference type="PROSITE" id="PS50850">
    <property type="entry name" value="MFS"/>
    <property type="match status" value="1"/>
</dbReference>
<feature type="transmembrane region" description="Helical" evidence="5">
    <location>
        <begin position="139"/>
        <end position="155"/>
    </location>
</feature>
<accession>A0A0C3C4F5</accession>
<evidence type="ECO:0000256" key="2">
    <source>
        <dbReference type="ARBA" id="ARBA00022692"/>
    </source>
</evidence>
<evidence type="ECO:0000256" key="1">
    <source>
        <dbReference type="ARBA" id="ARBA00004141"/>
    </source>
</evidence>
<feature type="transmembrane region" description="Helical" evidence="5">
    <location>
        <begin position="439"/>
        <end position="455"/>
    </location>
</feature>
<feature type="transmembrane region" description="Helical" evidence="5">
    <location>
        <begin position="298"/>
        <end position="318"/>
    </location>
</feature>
<sequence>MAPSTVLPSTVIDYANRSAHHFQIPTAKESTYTSKFSEIVGASKHVFTRRVEPADEEVSVEENPEFKLPSRRSLFIIIGGNALFQFSFFVIISSASVYAELLGGSETFSGLIIGIPTAFSGIALIFVTRSDGGRYKQPLNLAYASMVLGNVLYGLAYRANFLYMILIGRIVSGFGYIAFMYSKRYCSDPRIVGVRRRTTLAGWLVIGQGFGFSAGPFIGGLLYKIGFPNKIFNGVTSPGWVVAGFWILFWALSTLIFEDVPARSEDPPIELQTRNETQSITTPETQSLQTQIETPHQWGVIACMCYYSMTCFFILGGWESNIPIYTAGAFGYSPFNAGNFIALGGISSFPFLLINVRYAKRLQDRTILAAGSTLGLIGLLIMLATLHTQKVTFGSLFVCWFLIALGFNLASTCTLSLLSKQLPDTWNRKVSMAIQYSNYAGRVTGAILGGAGVQIGMMNYIGIQIAVVGIGGVMYLTLWRQLKAKTG</sequence>
<dbReference type="HOGENOM" id="CLU_042172_0_0_1"/>
<keyword evidence="4 5" id="KW-0472">Membrane</keyword>
<feature type="transmembrane region" description="Helical" evidence="5">
    <location>
        <begin position="368"/>
        <end position="387"/>
    </location>
</feature>
<feature type="transmembrane region" description="Helical" evidence="5">
    <location>
        <begin position="74"/>
        <end position="95"/>
    </location>
</feature>
<feature type="transmembrane region" description="Helical" evidence="5">
    <location>
        <begin position="461"/>
        <end position="479"/>
    </location>
</feature>
<proteinExistence type="predicted"/>
<dbReference type="STRING" id="686832.A0A0C3C4F5"/>